<accession>A0A0A8ZBZ1</accession>
<reference evidence="1" key="2">
    <citation type="journal article" date="2015" name="Data Brief">
        <title>Shoot transcriptome of the giant reed, Arundo donax.</title>
        <authorList>
            <person name="Barrero R.A."/>
            <person name="Guerrero F.D."/>
            <person name="Moolhuijzen P."/>
            <person name="Goolsby J.A."/>
            <person name="Tidwell J."/>
            <person name="Bellgard S.E."/>
            <person name="Bellgard M.I."/>
        </authorList>
    </citation>
    <scope>NUCLEOTIDE SEQUENCE</scope>
    <source>
        <tissue evidence="1">Shoot tissue taken approximately 20 cm above the soil surface</tissue>
    </source>
</reference>
<protein>
    <submittedName>
        <fullName evidence="1">Uncharacterized protein</fullName>
    </submittedName>
</protein>
<dbReference type="AlphaFoldDB" id="A0A0A8ZBZ1"/>
<reference evidence="1" key="1">
    <citation type="submission" date="2014-09" db="EMBL/GenBank/DDBJ databases">
        <authorList>
            <person name="Magalhaes I.L.F."/>
            <person name="Oliveira U."/>
            <person name="Santos F.R."/>
            <person name="Vidigal T.H.D.A."/>
            <person name="Brescovit A.D."/>
            <person name="Santos A.J."/>
        </authorList>
    </citation>
    <scope>NUCLEOTIDE SEQUENCE</scope>
    <source>
        <tissue evidence="1">Shoot tissue taken approximately 20 cm above the soil surface</tissue>
    </source>
</reference>
<evidence type="ECO:0000313" key="1">
    <source>
        <dbReference type="EMBL" id="JAD32382.1"/>
    </source>
</evidence>
<organism evidence="1">
    <name type="scientific">Arundo donax</name>
    <name type="common">Giant reed</name>
    <name type="synonym">Donax arundinaceus</name>
    <dbReference type="NCBI Taxonomy" id="35708"/>
    <lineage>
        <taxon>Eukaryota</taxon>
        <taxon>Viridiplantae</taxon>
        <taxon>Streptophyta</taxon>
        <taxon>Embryophyta</taxon>
        <taxon>Tracheophyta</taxon>
        <taxon>Spermatophyta</taxon>
        <taxon>Magnoliopsida</taxon>
        <taxon>Liliopsida</taxon>
        <taxon>Poales</taxon>
        <taxon>Poaceae</taxon>
        <taxon>PACMAD clade</taxon>
        <taxon>Arundinoideae</taxon>
        <taxon>Arundineae</taxon>
        <taxon>Arundo</taxon>
    </lineage>
</organism>
<name>A0A0A8ZBZ1_ARUDO</name>
<sequence>MILIRSNLCPDFKMFEKHICLFQSLMPQATIGFLSSDVLIGS</sequence>
<dbReference type="EMBL" id="GBRH01265513">
    <property type="protein sequence ID" value="JAD32382.1"/>
    <property type="molecule type" value="Transcribed_RNA"/>
</dbReference>
<proteinExistence type="predicted"/>